<protein>
    <submittedName>
        <fullName evidence="1">Unannotated protein</fullName>
    </submittedName>
</protein>
<evidence type="ECO:0000313" key="1">
    <source>
        <dbReference type="EMBL" id="CAB4566652.1"/>
    </source>
</evidence>
<reference evidence="1" key="1">
    <citation type="submission" date="2020-05" db="EMBL/GenBank/DDBJ databases">
        <authorList>
            <person name="Chiriac C."/>
            <person name="Salcher M."/>
            <person name="Ghai R."/>
            <person name="Kavagutti S V."/>
        </authorList>
    </citation>
    <scope>NUCLEOTIDE SEQUENCE</scope>
</reference>
<proteinExistence type="predicted"/>
<gene>
    <name evidence="1" type="ORF">UFOPK1591_01071</name>
</gene>
<dbReference type="AlphaFoldDB" id="A0A6J6DRD2"/>
<name>A0A6J6DRD2_9ZZZZ</name>
<accession>A0A6J6DRD2</accession>
<dbReference type="EMBL" id="CAEZTD010000087">
    <property type="protein sequence ID" value="CAB4566652.1"/>
    <property type="molecule type" value="Genomic_DNA"/>
</dbReference>
<organism evidence="1">
    <name type="scientific">freshwater metagenome</name>
    <dbReference type="NCBI Taxonomy" id="449393"/>
    <lineage>
        <taxon>unclassified sequences</taxon>
        <taxon>metagenomes</taxon>
        <taxon>ecological metagenomes</taxon>
    </lineage>
</organism>
<sequence>MKPNCNGMTSCAVRNGIASAKFFGMSSPMSIDNRVANVTAMMVAIELNVVIGQPQGSINGKSMVTIAGSIMKPVSRVVSVMPNWALDR</sequence>